<dbReference type="Proteomes" id="UP000190906">
    <property type="component" value="Unassembled WGS sequence"/>
</dbReference>
<comment type="caution">
    <text evidence="2">The sequence shown here is derived from an EMBL/GenBank/DDBJ whole genome shotgun (WGS) entry which is preliminary data.</text>
</comment>
<sequence>MWRKFLLLNDVTFYTIPAVTALILPSPFRTSMTLEERKTETKFWKKQISDSSFRSFLQTIFLLH</sequence>
<dbReference type="EMBL" id="MUAJ01000021">
    <property type="protein sequence ID" value="OOR10897.1"/>
    <property type="molecule type" value="Genomic_DNA"/>
</dbReference>
<feature type="transmembrane region" description="Helical" evidence="1">
    <location>
        <begin position="6"/>
        <end position="28"/>
    </location>
</feature>
<gene>
    <name evidence="2" type="ORF">BW897_20390</name>
</gene>
<proteinExistence type="predicted"/>
<name>A0A1S9TLU4_BACCE</name>
<evidence type="ECO:0000313" key="3">
    <source>
        <dbReference type="Proteomes" id="UP000190906"/>
    </source>
</evidence>
<keyword evidence="1" id="KW-0812">Transmembrane</keyword>
<keyword evidence="1" id="KW-0472">Membrane</keyword>
<evidence type="ECO:0000313" key="2">
    <source>
        <dbReference type="EMBL" id="OOR10897.1"/>
    </source>
</evidence>
<protein>
    <submittedName>
        <fullName evidence="2">Uncharacterized protein</fullName>
    </submittedName>
</protein>
<dbReference type="AlphaFoldDB" id="A0A1S9TLU4"/>
<reference evidence="2 3" key="1">
    <citation type="submission" date="2017-01" db="EMBL/GenBank/DDBJ databases">
        <title>Bacillus cereus isolates.</title>
        <authorList>
            <person name="Beno S.M."/>
        </authorList>
    </citation>
    <scope>NUCLEOTIDE SEQUENCE [LARGE SCALE GENOMIC DNA]</scope>
    <source>
        <strain evidence="2 3">FSL H8-0485</strain>
    </source>
</reference>
<keyword evidence="1" id="KW-1133">Transmembrane helix</keyword>
<accession>A0A1S9TLU4</accession>
<evidence type="ECO:0000256" key="1">
    <source>
        <dbReference type="SAM" id="Phobius"/>
    </source>
</evidence>
<organism evidence="2 3">
    <name type="scientific">Bacillus cereus</name>
    <dbReference type="NCBI Taxonomy" id="1396"/>
    <lineage>
        <taxon>Bacteria</taxon>
        <taxon>Bacillati</taxon>
        <taxon>Bacillota</taxon>
        <taxon>Bacilli</taxon>
        <taxon>Bacillales</taxon>
        <taxon>Bacillaceae</taxon>
        <taxon>Bacillus</taxon>
        <taxon>Bacillus cereus group</taxon>
    </lineage>
</organism>